<evidence type="ECO:0000256" key="8">
    <source>
        <dbReference type="ARBA" id="ARBA00023180"/>
    </source>
</evidence>
<accession>A0A8J6FWZ7</accession>
<dbReference type="FunFam" id="1.20.1070.10:FF:000049">
    <property type="entry name" value="G-protein coupled receptor 87"/>
    <property type="match status" value="1"/>
</dbReference>
<protein>
    <recommendedName>
        <fullName evidence="12">G-protein coupled receptors family 1 profile domain-containing protein</fullName>
    </recommendedName>
</protein>
<evidence type="ECO:0000256" key="9">
    <source>
        <dbReference type="ARBA" id="ARBA00023224"/>
    </source>
</evidence>
<dbReference type="PANTHER" id="PTHR24233">
    <property type="entry name" value="P2Y PURINOCEPTOR-RELATED G-PROTEIN COUPLED RECEPTOR"/>
    <property type="match status" value="1"/>
</dbReference>
<dbReference type="PRINTS" id="PR00237">
    <property type="entry name" value="GPCRRHODOPSN"/>
</dbReference>
<evidence type="ECO:0000313" key="14">
    <source>
        <dbReference type="Proteomes" id="UP000770717"/>
    </source>
</evidence>
<feature type="domain" description="G-protein coupled receptors family 1 profile" evidence="12">
    <location>
        <begin position="40"/>
        <end position="296"/>
    </location>
</feature>
<keyword evidence="7 10" id="KW-0675">Receptor</keyword>
<proteinExistence type="inferred from homology"/>
<dbReference type="EMBL" id="WNTK01000001">
    <property type="protein sequence ID" value="KAG9494205.1"/>
    <property type="molecule type" value="Genomic_DNA"/>
</dbReference>
<dbReference type="AlphaFoldDB" id="A0A8J6FWZ7"/>
<dbReference type="InterPro" id="IPR000276">
    <property type="entry name" value="GPCR_Rhodpsn"/>
</dbReference>
<dbReference type="PROSITE" id="PS00237">
    <property type="entry name" value="G_PROTEIN_RECEP_F1_1"/>
    <property type="match status" value="1"/>
</dbReference>
<feature type="transmembrane region" description="Helical" evidence="11">
    <location>
        <begin position="57"/>
        <end position="77"/>
    </location>
</feature>
<dbReference type="InterPro" id="IPR017452">
    <property type="entry name" value="GPCR_Rhodpsn_7TM"/>
</dbReference>
<evidence type="ECO:0000256" key="3">
    <source>
        <dbReference type="ARBA" id="ARBA00022692"/>
    </source>
</evidence>
<evidence type="ECO:0000256" key="5">
    <source>
        <dbReference type="ARBA" id="ARBA00023040"/>
    </source>
</evidence>
<evidence type="ECO:0000256" key="10">
    <source>
        <dbReference type="RuleBase" id="RU000688"/>
    </source>
</evidence>
<comment type="caution">
    <text evidence="13">The sequence shown here is derived from an EMBL/GenBank/DDBJ whole genome shotgun (WGS) entry which is preliminary data.</text>
</comment>
<dbReference type="GO" id="GO:0045028">
    <property type="term" value="F:G protein-coupled purinergic nucleotide receptor activity"/>
    <property type="evidence" value="ECO:0007669"/>
    <property type="project" value="InterPro"/>
</dbReference>
<feature type="transmembrane region" description="Helical" evidence="11">
    <location>
        <begin position="138"/>
        <end position="160"/>
    </location>
</feature>
<evidence type="ECO:0000256" key="11">
    <source>
        <dbReference type="SAM" id="Phobius"/>
    </source>
</evidence>
<dbReference type="GO" id="GO:0005886">
    <property type="term" value="C:plasma membrane"/>
    <property type="evidence" value="ECO:0007669"/>
    <property type="project" value="UniProtKB-SubCell"/>
</dbReference>
<evidence type="ECO:0000256" key="4">
    <source>
        <dbReference type="ARBA" id="ARBA00022989"/>
    </source>
</evidence>
<dbReference type="SUPFAM" id="SSF81321">
    <property type="entry name" value="Family A G protein-coupled receptor-like"/>
    <property type="match status" value="1"/>
</dbReference>
<organism evidence="13 14">
    <name type="scientific">Eleutherodactylus coqui</name>
    <name type="common">Puerto Rican coqui</name>
    <dbReference type="NCBI Taxonomy" id="57060"/>
    <lineage>
        <taxon>Eukaryota</taxon>
        <taxon>Metazoa</taxon>
        <taxon>Chordata</taxon>
        <taxon>Craniata</taxon>
        <taxon>Vertebrata</taxon>
        <taxon>Euteleostomi</taxon>
        <taxon>Amphibia</taxon>
        <taxon>Batrachia</taxon>
        <taxon>Anura</taxon>
        <taxon>Neobatrachia</taxon>
        <taxon>Hyloidea</taxon>
        <taxon>Eleutherodactylidae</taxon>
        <taxon>Eleutherodactylinae</taxon>
        <taxon>Eleutherodactylus</taxon>
        <taxon>Eleutherodactylus</taxon>
    </lineage>
</organism>
<feature type="transmembrane region" description="Helical" evidence="11">
    <location>
        <begin position="280"/>
        <end position="300"/>
    </location>
</feature>
<feature type="transmembrane region" description="Helical" evidence="11">
    <location>
        <begin position="191"/>
        <end position="211"/>
    </location>
</feature>
<keyword evidence="9 10" id="KW-0807">Transducer</keyword>
<keyword evidence="3 10" id="KW-0812">Transmembrane</keyword>
<keyword evidence="6 11" id="KW-0472">Membrane</keyword>
<evidence type="ECO:0000256" key="7">
    <source>
        <dbReference type="ARBA" id="ARBA00023170"/>
    </source>
</evidence>
<keyword evidence="2" id="KW-1003">Cell membrane</keyword>
<feature type="transmembrane region" description="Helical" evidence="11">
    <location>
        <begin position="97"/>
        <end position="117"/>
    </location>
</feature>
<dbReference type="Proteomes" id="UP000770717">
    <property type="component" value="Unassembled WGS sequence"/>
</dbReference>
<evidence type="ECO:0000256" key="6">
    <source>
        <dbReference type="ARBA" id="ARBA00023136"/>
    </source>
</evidence>
<keyword evidence="4 11" id="KW-1133">Transmembrane helix</keyword>
<name>A0A8J6FWZ7_ELECQ</name>
<dbReference type="PRINTS" id="PR01655">
    <property type="entry name" value="UDPGLUCOSER"/>
</dbReference>
<dbReference type="Gene3D" id="1.20.1070.10">
    <property type="entry name" value="Rhodopsin 7-helix transmembrane proteins"/>
    <property type="match status" value="1"/>
</dbReference>
<evidence type="ECO:0000259" key="12">
    <source>
        <dbReference type="PROSITE" id="PS50262"/>
    </source>
</evidence>
<keyword evidence="8" id="KW-0325">Glycoprotein</keyword>
<dbReference type="Pfam" id="PF00001">
    <property type="entry name" value="7tm_1"/>
    <property type="match status" value="1"/>
</dbReference>
<keyword evidence="5 10" id="KW-0297">G-protein coupled receptor</keyword>
<comment type="similarity">
    <text evidence="10">Belongs to the G-protein coupled receptor 1 family.</text>
</comment>
<sequence length="335" mass="38265">MSNVTEEPKENNSDCDPNAEVVTKVLPTMYTLVFIVGLLLNGLNLWIFCYIPSNRSFVVYLKNIVIADLLMIFTFPVKIISDAGFGNEQLRVFVCRFSAVVFYLNMYIGIIFLGILGSDRYFKVVRPLNGSSSVQSVFYSKLISALVWTLMAFISIPNMILTNQQYDTTKKVTCAKLKSDLGITWHIISNYISIGIFVLVFSLLLIFYVSISRKIYQSHQRFRRGSNAGRKSTRNIYSILIVFFVCFVPYHLCRIPYTISQTDNGYTCQQKKSLFYVKEVTLLLSAANVCLDPVIYFFMCQPFRQMLFKKLGIEDRLQETDKASCKVSSSQPGLI</sequence>
<gene>
    <name evidence="13" type="ORF">GDO78_001841</name>
</gene>
<reference evidence="13" key="1">
    <citation type="thesis" date="2020" institute="ProQuest LLC" country="789 East Eisenhower Parkway, Ann Arbor, MI, USA">
        <title>Comparative Genomics and Chromosome Evolution.</title>
        <authorList>
            <person name="Mudd A.B."/>
        </authorList>
    </citation>
    <scope>NUCLEOTIDE SEQUENCE</scope>
    <source>
        <strain evidence="13">HN-11 Male</strain>
        <tissue evidence="13">Kidney and liver</tissue>
    </source>
</reference>
<keyword evidence="14" id="KW-1185">Reference proteome</keyword>
<evidence type="ECO:0000256" key="1">
    <source>
        <dbReference type="ARBA" id="ARBA00004651"/>
    </source>
</evidence>
<dbReference type="PROSITE" id="PS50262">
    <property type="entry name" value="G_PROTEIN_RECEP_F1_2"/>
    <property type="match status" value="1"/>
</dbReference>
<dbReference type="InterPro" id="IPR005466">
    <property type="entry name" value="P2Y14_rcpt"/>
</dbReference>
<comment type="subcellular location">
    <subcellularLocation>
        <location evidence="1">Cell membrane</location>
        <topology evidence="1">Multi-pass membrane protein</topology>
    </subcellularLocation>
</comment>
<dbReference type="PRINTS" id="PR01157">
    <property type="entry name" value="P2YPURNOCPTR"/>
</dbReference>
<dbReference type="PANTHER" id="PTHR24233:SF3">
    <property type="entry name" value="P2Y PURINOCEPTOR 14"/>
    <property type="match status" value="1"/>
</dbReference>
<dbReference type="OrthoDB" id="6163051at2759"/>
<evidence type="ECO:0000256" key="2">
    <source>
        <dbReference type="ARBA" id="ARBA00022475"/>
    </source>
</evidence>
<evidence type="ECO:0000313" key="13">
    <source>
        <dbReference type="EMBL" id="KAG9494205.1"/>
    </source>
</evidence>
<feature type="transmembrane region" description="Helical" evidence="11">
    <location>
        <begin position="29"/>
        <end position="50"/>
    </location>
</feature>
<feature type="transmembrane region" description="Helical" evidence="11">
    <location>
        <begin position="232"/>
        <end position="252"/>
    </location>
</feature>